<gene>
    <name evidence="1" type="ORF">LDCGVIBL_CDS0040</name>
</gene>
<dbReference type="EMBL" id="PP429226">
    <property type="protein sequence ID" value="XCI77398.1"/>
    <property type="molecule type" value="Genomic_DNA"/>
</dbReference>
<organism evidence="1">
    <name type="scientific">Rhizobium phage LG08</name>
    <dbReference type="NCBI Taxonomy" id="3129229"/>
    <lineage>
        <taxon>Viruses</taxon>
        <taxon>Duplodnaviria</taxon>
        <taxon>Heunggongvirae</taxon>
        <taxon>Uroviricota</taxon>
        <taxon>Caudoviricetes</taxon>
    </lineage>
</organism>
<proteinExistence type="predicted"/>
<protein>
    <submittedName>
        <fullName evidence="1">Uncharacterized protein</fullName>
    </submittedName>
</protein>
<sequence>MTKHVTKNLIKKTTFFQDFIQDVEIGTIEDIEDISVSAYDQFDFENFLEFVEFIKKDEKTITIKVPVEHVKRFERGQMIIVVIALQNGEVTNPANLQVEISRG</sequence>
<name>A0AAU8HXS3_9CAUD</name>
<evidence type="ECO:0000313" key="1">
    <source>
        <dbReference type="EMBL" id="XCI77398.1"/>
    </source>
</evidence>
<accession>A0AAU8HXS3</accession>
<reference evidence="1" key="1">
    <citation type="submission" date="2024-03" db="EMBL/GenBank/DDBJ databases">
        <authorList>
            <person name="Chantapakul B."/>
            <person name="Wang S."/>
        </authorList>
    </citation>
    <scope>NUCLEOTIDE SEQUENCE</scope>
</reference>